<evidence type="ECO:0008006" key="3">
    <source>
        <dbReference type="Google" id="ProtNLM"/>
    </source>
</evidence>
<name>A0A5M8QZ05_9BACT</name>
<evidence type="ECO:0000313" key="1">
    <source>
        <dbReference type="EMBL" id="KAA6441545.1"/>
    </source>
</evidence>
<dbReference type="Gene3D" id="3.40.30.10">
    <property type="entry name" value="Glutaredoxin"/>
    <property type="match status" value="1"/>
</dbReference>
<sequence>MRFIVLTFILSGFLSVSFAATDSLIITGKILNLNGRLYRQAPSITFSRNNILQPQSELSKQAPLEADGSFRVSLPILFPQEEFYLDYGGKAFTTFLGSAGTVEIVFNGDSLRNAKKLFYFSGVNADANNQYATFLTEETRLLNSNKHLGTDFFKSFWERSPEDAKRLAQSRAQLRLSAVRSATQNTVASPALYQWAKSISDEEQLQVLYEYALSNQVQVPKELLDSLQRLSSPPLTAQRVIWANRFGNYADLLVEEKKYTNPSRTNTLPVRLMSSLIRNNATNLTPEERQRLDAITGSGLRDKGELDFMNKIFARNEMVLNLLFNYERENKLYSELFDSTATEFLRVRYLAKNLYKFSYKQQLLLSKYIQSNIGIPQFRQSLDEIVNLEVKDSASIRTAVEFKNVTAEPVEVLPGYFFTASNDNGTSWLNRITDRYKGKTIYITKWNLDDSRSREELDYIPALQANVPDDVVFIYLHLPGEETISQEARLRQYVVRHQLKGVHLFLDSNQMMDLLFRLNPLDAATFAVMRPNGKFAQKKAPAPSSLEKAAQAILEADKK</sequence>
<dbReference type="Proteomes" id="UP000323994">
    <property type="component" value="Unassembled WGS sequence"/>
</dbReference>
<dbReference type="AlphaFoldDB" id="A0A5M8QZ05"/>
<protein>
    <recommendedName>
        <fullName evidence="3">DUF4369 domain-containing protein</fullName>
    </recommendedName>
</protein>
<dbReference type="EMBL" id="VBSN01000013">
    <property type="protein sequence ID" value="KAA6441545.1"/>
    <property type="molecule type" value="Genomic_DNA"/>
</dbReference>
<organism evidence="1 2">
    <name type="scientific">Dyadobacter flavalbus</name>
    <dbReference type="NCBI Taxonomy" id="2579942"/>
    <lineage>
        <taxon>Bacteria</taxon>
        <taxon>Pseudomonadati</taxon>
        <taxon>Bacteroidota</taxon>
        <taxon>Cytophagia</taxon>
        <taxon>Cytophagales</taxon>
        <taxon>Spirosomataceae</taxon>
        <taxon>Dyadobacter</taxon>
    </lineage>
</organism>
<dbReference type="OrthoDB" id="908604at2"/>
<gene>
    <name evidence="1" type="ORF">FEM33_02105</name>
</gene>
<proteinExistence type="predicted"/>
<dbReference type="RefSeq" id="WP_139010461.1">
    <property type="nucleotide sequence ID" value="NZ_VBSN01000013.1"/>
</dbReference>
<evidence type="ECO:0000313" key="2">
    <source>
        <dbReference type="Proteomes" id="UP000323994"/>
    </source>
</evidence>
<comment type="caution">
    <text evidence="1">The sequence shown here is derived from an EMBL/GenBank/DDBJ whole genome shotgun (WGS) entry which is preliminary data.</text>
</comment>
<accession>A0A5M8QZ05</accession>
<keyword evidence="2" id="KW-1185">Reference proteome</keyword>
<reference evidence="1 2" key="1">
    <citation type="submission" date="2019-05" db="EMBL/GenBank/DDBJ databases">
        <authorList>
            <person name="Qu J.-H."/>
        </authorList>
    </citation>
    <scope>NUCLEOTIDE SEQUENCE [LARGE SCALE GENOMIC DNA]</scope>
    <source>
        <strain evidence="1 2">NS28</strain>
    </source>
</reference>